<evidence type="ECO:0000313" key="1">
    <source>
        <dbReference type="EMBL" id="GBE63419.1"/>
    </source>
</evidence>
<protein>
    <submittedName>
        <fullName evidence="1">Uncharacterized protein</fullName>
    </submittedName>
</protein>
<proteinExistence type="predicted"/>
<dbReference type="VEuPathDB" id="PiroplasmaDB:BOVATA_049120"/>
<accession>A0A2H6KKB0</accession>
<dbReference type="GeneID" id="39877189"/>
<comment type="caution">
    <text evidence="1">The sequence shown here is derived from an EMBL/GenBank/DDBJ whole genome shotgun (WGS) entry which is preliminary data.</text>
</comment>
<evidence type="ECO:0000313" key="2">
    <source>
        <dbReference type="Proteomes" id="UP000236319"/>
    </source>
</evidence>
<dbReference type="Proteomes" id="UP000236319">
    <property type="component" value="Unassembled WGS sequence"/>
</dbReference>
<gene>
    <name evidence="1" type="ORF">BOVATA_049120</name>
</gene>
<organism evidence="1 2">
    <name type="scientific">Babesia ovata</name>
    <dbReference type="NCBI Taxonomy" id="189622"/>
    <lineage>
        <taxon>Eukaryota</taxon>
        <taxon>Sar</taxon>
        <taxon>Alveolata</taxon>
        <taxon>Apicomplexa</taxon>
        <taxon>Aconoidasida</taxon>
        <taxon>Piroplasmida</taxon>
        <taxon>Babesiidae</taxon>
        <taxon>Babesia</taxon>
    </lineage>
</organism>
<sequence>MPSVFNRRENTRIITDKASDDFCSVHPFFVLQLAVLFIIVGHYETIIGEECPKLREFINLITSPIHLAPLSQLTQICVQDGKHAEKILAVILLSSTPHTYSRTPSAAARRSAPGSWGKRRARVRGIGEVCGVECLDGCLEFREHSGDLVGEVFLLGQVGEEGGQSGVDGLELGGVLGVGEMFGEVEKSEIENRLQIGSKNGCAIFKFMFRCHVLQPLMIFFQSLEEAFEAGVQIVVDYRFHFGNFGVNQRYQGSQVGFVSFGKKLLDFISHPFEGVFGGFEKRFVELLYGELDILFSLNRSAIDRINGLGQRIVCRSEI</sequence>
<keyword evidence="2" id="KW-1185">Reference proteome</keyword>
<name>A0A2H6KKB0_9APIC</name>
<dbReference type="AlphaFoldDB" id="A0A2H6KKB0"/>
<reference evidence="1 2" key="1">
    <citation type="journal article" date="2017" name="BMC Genomics">
        <title>Whole-genome assembly of Babesia ovata and comparative genomics between closely related pathogens.</title>
        <authorList>
            <person name="Yamagishi J."/>
            <person name="Asada M."/>
            <person name="Hakimi H."/>
            <person name="Tanaka T.Q."/>
            <person name="Sugimoto C."/>
            <person name="Kawazu S."/>
        </authorList>
    </citation>
    <scope>NUCLEOTIDE SEQUENCE [LARGE SCALE GENOMIC DNA]</scope>
    <source>
        <strain evidence="1 2">Miyake</strain>
    </source>
</reference>
<dbReference type="RefSeq" id="XP_028869662.1">
    <property type="nucleotide sequence ID" value="XM_029013829.1"/>
</dbReference>
<dbReference type="EMBL" id="BDSA01000046">
    <property type="protein sequence ID" value="GBE63419.1"/>
    <property type="molecule type" value="Genomic_DNA"/>
</dbReference>